<dbReference type="Pfam" id="PF06271">
    <property type="entry name" value="RDD"/>
    <property type="match status" value="1"/>
</dbReference>
<feature type="transmembrane region" description="Helical" evidence="7">
    <location>
        <begin position="36"/>
        <end position="56"/>
    </location>
</feature>
<feature type="transmembrane region" description="Helical" evidence="7">
    <location>
        <begin position="68"/>
        <end position="89"/>
    </location>
</feature>
<organism evidence="9 10">
    <name type="scientific">Angustibacter luteus</name>
    <dbReference type="NCBI Taxonomy" id="658456"/>
    <lineage>
        <taxon>Bacteria</taxon>
        <taxon>Bacillati</taxon>
        <taxon>Actinomycetota</taxon>
        <taxon>Actinomycetes</taxon>
        <taxon>Kineosporiales</taxon>
        <taxon>Kineosporiaceae</taxon>
    </lineage>
</organism>
<feature type="region of interest" description="Disordered" evidence="6">
    <location>
        <begin position="173"/>
        <end position="194"/>
    </location>
</feature>
<gene>
    <name evidence="9" type="ORF">ACFQDO_13735</name>
</gene>
<evidence type="ECO:0000256" key="5">
    <source>
        <dbReference type="ARBA" id="ARBA00023136"/>
    </source>
</evidence>
<dbReference type="PANTHER" id="PTHR36115:SF6">
    <property type="entry name" value="PROLINE-RICH ANTIGEN HOMOLOG"/>
    <property type="match status" value="1"/>
</dbReference>
<evidence type="ECO:0000256" key="1">
    <source>
        <dbReference type="ARBA" id="ARBA00004651"/>
    </source>
</evidence>
<keyword evidence="2" id="KW-1003">Cell membrane</keyword>
<protein>
    <submittedName>
        <fullName evidence="9">RDD family protein</fullName>
    </submittedName>
</protein>
<comment type="caution">
    <text evidence="9">The sequence shown here is derived from an EMBL/GenBank/DDBJ whole genome shotgun (WGS) entry which is preliminary data.</text>
</comment>
<evidence type="ECO:0000256" key="3">
    <source>
        <dbReference type="ARBA" id="ARBA00022692"/>
    </source>
</evidence>
<dbReference type="EMBL" id="JBHSRD010000004">
    <property type="protein sequence ID" value="MFC6008192.1"/>
    <property type="molecule type" value="Genomic_DNA"/>
</dbReference>
<name>A0ABW1JFR0_9ACTN</name>
<keyword evidence="5 7" id="KW-0472">Membrane</keyword>
<keyword evidence="10" id="KW-1185">Reference proteome</keyword>
<accession>A0ABW1JFR0</accession>
<evidence type="ECO:0000256" key="7">
    <source>
        <dbReference type="SAM" id="Phobius"/>
    </source>
</evidence>
<sequence length="194" mass="21044">MSAAGSISPIPREARPFQGQRAGLVTRVIANTVDGLLVGVITLAIWGGVAVARFLFHPRSFSMPQLPFLLQTTCVLTLLIGYLTIGWAVSGRTYGCHLMGLRVVNFRGGRLRPVTSLLRAVFCVFFPIGLLWCAASRQNRSLQDTVLRSSVIYDWSPRAPWRQERALPPVTEEPLPVALPGALPGAPTPTEGSP</sequence>
<feature type="domain" description="RDD" evidence="8">
    <location>
        <begin position="22"/>
        <end position="146"/>
    </location>
</feature>
<comment type="subcellular location">
    <subcellularLocation>
        <location evidence="1">Cell membrane</location>
        <topology evidence="1">Multi-pass membrane protein</topology>
    </subcellularLocation>
</comment>
<evidence type="ECO:0000256" key="6">
    <source>
        <dbReference type="SAM" id="MobiDB-lite"/>
    </source>
</evidence>
<dbReference type="Proteomes" id="UP001596189">
    <property type="component" value="Unassembled WGS sequence"/>
</dbReference>
<dbReference type="InterPro" id="IPR010432">
    <property type="entry name" value="RDD"/>
</dbReference>
<dbReference type="RefSeq" id="WP_345715116.1">
    <property type="nucleotide sequence ID" value="NZ_BAABFP010000002.1"/>
</dbReference>
<keyword evidence="3 7" id="KW-0812">Transmembrane</keyword>
<proteinExistence type="predicted"/>
<evidence type="ECO:0000313" key="9">
    <source>
        <dbReference type="EMBL" id="MFC6008192.1"/>
    </source>
</evidence>
<feature type="transmembrane region" description="Helical" evidence="7">
    <location>
        <begin position="116"/>
        <end position="135"/>
    </location>
</feature>
<evidence type="ECO:0000313" key="10">
    <source>
        <dbReference type="Proteomes" id="UP001596189"/>
    </source>
</evidence>
<dbReference type="InterPro" id="IPR051791">
    <property type="entry name" value="Pra-immunoreactive"/>
</dbReference>
<evidence type="ECO:0000259" key="8">
    <source>
        <dbReference type="Pfam" id="PF06271"/>
    </source>
</evidence>
<reference evidence="10" key="1">
    <citation type="journal article" date="2019" name="Int. J. Syst. Evol. Microbiol.">
        <title>The Global Catalogue of Microorganisms (GCM) 10K type strain sequencing project: providing services to taxonomists for standard genome sequencing and annotation.</title>
        <authorList>
            <consortium name="The Broad Institute Genomics Platform"/>
            <consortium name="The Broad Institute Genome Sequencing Center for Infectious Disease"/>
            <person name="Wu L."/>
            <person name="Ma J."/>
        </authorList>
    </citation>
    <scope>NUCLEOTIDE SEQUENCE [LARGE SCALE GENOMIC DNA]</scope>
    <source>
        <strain evidence="10">KACC 14249</strain>
    </source>
</reference>
<keyword evidence="4 7" id="KW-1133">Transmembrane helix</keyword>
<evidence type="ECO:0000256" key="2">
    <source>
        <dbReference type="ARBA" id="ARBA00022475"/>
    </source>
</evidence>
<dbReference type="PANTHER" id="PTHR36115">
    <property type="entry name" value="PROLINE-RICH ANTIGEN HOMOLOG-RELATED"/>
    <property type="match status" value="1"/>
</dbReference>
<evidence type="ECO:0000256" key="4">
    <source>
        <dbReference type="ARBA" id="ARBA00022989"/>
    </source>
</evidence>